<evidence type="ECO:0000313" key="13">
    <source>
        <dbReference type="Proteomes" id="UP000308549"/>
    </source>
</evidence>
<protein>
    <recommendedName>
        <fullName evidence="5">serine C-palmitoyltransferase</fullName>
        <ecNumber evidence="5">2.3.1.50</ecNumber>
    </recommendedName>
</protein>
<dbReference type="Gene3D" id="3.40.640.10">
    <property type="entry name" value="Type I PLP-dependent aspartate aminotransferase-like (Major domain)"/>
    <property type="match status" value="1"/>
</dbReference>
<dbReference type="Proteomes" id="UP000308549">
    <property type="component" value="Unassembled WGS sequence"/>
</dbReference>
<keyword evidence="8" id="KW-0746">Sphingolipid metabolism</keyword>
<dbReference type="InterPro" id="IPR015422">
    <property type="entry name" value="PyrdxlP-dep_Trfase_small"/>
</dbReference>
<dbReference type="OrthoDB" id="3168162at2759"/>
<dbReference type="InterPro" id="IPR015424">
    <property type="entry name" value="PyrdxlP-dep_Trfase"/>
</dbReference>
<dbReference type="GO" id="GO:0016020">
    <property type="term" value="C:membrane"/>
    <property type="evidence" value="ECO:0007669"/>
    <property type="project" value="GOC"/>
</dbReference>
<accession>A0A4U0TZF7</accession>
<keyword evidence="6" id="KW-0808">Transferase</keyword>
<evidence type="ECO:0000256" key="6">
    <source>
        <dbReference type="ARBA" id="ARBA00022679"/>
    </source>
</evidence>
<comment type="caution">
    <text evidence="12">The sequence shown here is derived from an EMBL/GenBank/DDBJ whole genome shotgun (WGS) entry which is preliminary data.</text>
</comment>
<keyword evidence="13" id="KW-1185">Reference proteome</keyword>
<dbReference type="InterPro" id="IPR050087">
    <property type="entry name" value="AON_synthase_class-II"/>
</dbReference>
<name>A0A4U0TZF7_9PEZI</name>
<evidence type="ECO:0000256" key="4">
    <source>
        <dbReference type="ARBA" id="ARBA00008392"/>
    </source>
</evidence>
<dbReference type="InterPro" id="IPR004839">
    <property type="entry name" value="Aminotransferase_I/II_large"/>
</dbReference>
<dbReference type="PANTHER" id="PTHR13693:SF2">
    <property type="entry name" value="SERINE PALMITOYLTRANSFERASE 1"/>
    <property type="match status" value="1"/>
</dbReference>
<dbReference type="PANTHER" id="PTHR13693">
    <property type="entry name" value="CLASS II AMINOTRANSFERASE/8-AMINO-7-OXONONANOATE SYNTHASE"/>
    <property type="match status" value="1"/>
</dbReference>
<dbReference type="EC" id="2.3.1.50" evidence="5"/>
<dbReference type="GO" id="GO:0046512">
    <property type="term" value="P:sphingosine biosynthetic process"/>
    <property type="evidence" value="ECO:0007669"/>
    <property type="project" value="TreeGrafter"/>
</dbReference>
<dbReference type="Pfam" id="PF00155">
    <property type="entry name" value="Aminotran_1_2"/>
    <property type="match status" value="1"/>
</dbReference>
<evidence type="ECO:0000256" key="7">
    <source>
        <dbReference type="ARBA" id="ARBA00022898"/>
    </source>
</evidence>
<dbReference type="Gene3D" id="3.90.1150.10">
    <property type="entry name" value="Aspartate Aminotransferase, domain 1"/>
    <property type="match status" value="1"/>
</dbReference>
<feature type="domain" description="Aminotransferase class I/classII large" evidence="11">
    <location>
        <begin position="140"/>
        <end position="456"/>
    </location>
</feature>
<comment type="similarity">
    <text evidence="4">Belongs to the class-II pyridoxal-phosphate-dependent aminotransferase family.</text>
</comment>
<dbReference type="GO" id="GO:0005783">
    <property type="term" value="C:endoplasmic reticulum"/>
    <property type="evidence" value="ECO:0007669"/>
    <property type="project" value="TreeGrafter"/>
</dbReference>
<dbReference type="GO" id="GO:0004758">
    <property type="term" value="F:serine C-palmitoyltransferase activity"/>
    <property type="evidence" value="ECO:0007669"/>
    <property type="project" value="TreeGrafter"/>
</dbReference>
<dbReference type="FunFam" id="3.40.640.10:FF:000059">
    <property type="entry name" value="Serine palmitoyl CoA transferase subunit LcbA"/>
    <property type="match status" value="1"/>
</dbReference>
<keyword evidence="7" id="KW-0663">Pyridoxal phosphate</keyword>
<dbReference type="SUPFAM" id="SSF53383">
    <property type="entry name" value="PLP-dependent transferases"/>
    <property type="match status" value="1"/>
</dbReference>
<dbReference type="GO" id="GO:0030170">
    <property type="term" value="F:pyridoxal phosphate binding"/>
    <property type="evidence" value="ECO:0007669"/>
    <property type="project" value="InterPro"/>
</dbReference>
<evidence type="ECO:0000256" key="9">
    <source>
        <dbReference type="ARBA" id="ARBA00023098"/>
    </source>
</evidence>
<comment type="pathway">
    <text evidence="3">Sphingolipid metabolism.</text>
</comment>
<comment type="pathway">
    <text evidence="2">Lipid metabolism; sphingolipid metabolism.</text>
</comment>
<dbReference type="AlphaFoldDB" id="A0A4U0TZF7"/>
<keyword evidence="9" id="KW-0443">Lipid metabolism</keyword>
<dbReference type="InterPro" id="IPR015421">
    <property type="entry name" value="PyrdxlP-dep_Trfase_major"/>
</dbReference>
<evidence type="ECO:0000313" key="12">
    <source>
        <dbReference type="EMBL" id="TKA27970.1"/>
    </source>
</evidence>
<evidence type="ECO:0000259" key="11">
    <source>
        <dbReference type="Pfam" id="PF00155"/>
    </source>
</evidence>
<evidence type="ECO:0000256" key="5">
    <source>
        <dbReference type="ARBA" id="ARBA00013220"/>
    </source>
</evidence>
<sequence length="533" mass="58775">MTSTIMNTTSYLSTLQSAELPPSAVNFLESTIAFLHLIPGSAIFLRYIRSSYQNDPVRSAVELLLVIFAIRYLTSPKYSTKKGKNVHLTEDEVDELVDDWTPEPLASLETELERIENEKRPIVVGPAGPKVKLAGSGRTVTNLASYNHYNFAANPELTNKAIQTVRTYGVGPCSPPGFYGTQDVHMKSEADIAAHLGMPACIIYAQSFSTISSVIPAFSKRGDIIVADKAVNFPIRKGLQISRSTVRWYEHNDMEDLERVLAKVVKEGRGKPLTRRFIVTEGLFESVGDVVNLPKLVELKLKYKFRIILDETVSYGILGRTGRGVTEHQNVDPTQVDMIIGGLAGALASGGGFCAGTQEIVEHQRLSAAAYTFSAALPAFLATTASETTTLLQEHPEIIQTLRENIRAMRGQLDPRSEWVRCTSAPDNPVLILSLKPQHVEERQLSIKEQETLLQECVEESLANGVLIARLKAMPPALGVTEKDLVKEWSPAPAIKVCVTTGLNRRDTEKAGTIIRHAVTTVMKGKKWQRERV</sequence>
<evidence type="ECO:0000256" key="10">
    <source>
        <dbReference type="ARBA" id="ARBA00023315"/>
    </source>
</evidence>
<evidence type="ECO:0000256" key="3">
    <source>
        <dbReference type="ARBA" id="ARBA00004991"/>
    </source>
</evidence>
<comment type="cofactor">
    <cofactor evidence="1">
        <name>pyridoxal 5'-phosphate</name>
        <dbReference type="ChEBI" id="CHEBI:597326"/>
    </cofactor>
</comment>
<organism evidence="12 13">
    <name type="scientific">Salinomyces thailandicus</name>
    <dbReference type="NCBI Taxonomy" id="706561"/>
    <lineage>
        <taxon>Eukaryota</taxon>
        <taxon>Fungi</taxon>
        <taxon>Dikarya</taxon>
        <taxon>Ascomycota</taxon>
        <taxon>Pezizomycotina</taxon>
        <taxon>Dothideomycetes</taxon>
        <taxon>Dothideomycetidae</taxon>
        <taxon>Mycosphaerellales</taxon>
        <taxon>Teratosphaeriaceae</taxon>
        <taxon>Salinomyces</taxon>
    </lineage>
</organism>
<dbReference type="GO" id="GO:0046513">
    <property type="term" value="P:ceramide biosynthetic process"/>
    <property type="evidence" value="ECO:0007669"/>
    <property type="project" value="TreeGrafter"/>
</dbReference>
<gene>
    <name evidence="12" type="ORF">B0A50_04036</name>
</gene>
<evidence type="ECO:0000256" key="1">
    <source>
        <dbReference type="ARBA" id="ARBA00001933"/>
    </source>
</evidence>
<proteinExistence type="inferred from homology"/>
<reference evidence="12 13" key="1">
    <citation type="submission" date="2017-03" db="EMBL/GenBank/DDBJ databases">
        <title>Genomes of endolithic fungi from Antarctica.</title>
        <authorList>
            <person name="Coleine C."/>
            <person name="Masonjones S."/>
            <person name="Stajich J.E."/>
        </authorList>
    </citation>
    <scope>NUCLEOTIDE SEQUENCE [LARGE SCALE GENOMIC DNA]</scope>
    <source>
        <strain evidence="12 13">CCFEE 6315</strain>
    </source>
</reference>
<evidence type="ECO:0000256" key="8">
    <source>
        <dbReference type="ARBA" id="ARBA00022919"/>
    </source>
</evidence>
<keyword evidence="10" id="KW-0012">Acyltransferase</keyword>
<dbReference type="EMBL" id="NAJL01000020">
    <property type="protein sequence ID" value="TKA27970.1"/>
    <property type="molecule type" value="Genomic_DNA"/>
</dbReference>
<evidence type="ECO:0000256" key="2">
    <source>
        <dbReference type="ARBA" id="ARBA00004760"/>
    </source>
</evidence>